<protein>
    <submittedName>
        <fullName evidence="1">Uncharacterized protein</fullName>
    </submittedName>
</protein>
<evidence type="ECO:0000313" key="1">
    <source>
        <dbReference type="EMBL" id="KKL79343.1"/>
    </source>
</evidence>
<proteinExistence type="predicted"/>
<dbReference type="EMBL" id="LAZR01023200">
    <property type="protein sequence ID" value="KKL79343.1"/>
    <property type="molecule type" value="Genomic_DNA"/>
</dbReference>
<accession>A0A0F9EZ14</accession>
<sequence length="37" mass="4108">IQQLEAFGDDEDAIRKAIREGVIEGISDETKEVYGVN</sequence>
<feature type="non-terminal residue" evidence="1">
    <location>
        <position position="1"/>
    </location>
</feature>
<reference evidence="1" key="1">
    <citation type="journal article" date="2015" name="Nature">
        <title>Complex archaea that bridge the gap between prokaryotes and eukaryotes.</title>
        <authorList>
            <person name="Spang A."/>
            <person name="Saw J.H."/>
            <person name="Jorgensen S.L."/>
            <person name="Zaremba-Niedzwiedzka K."/>
            <person name="Martijn J."/>
            <person name="Lind A.E."/>
            <person name="van Eijk R."/>
            <person name="Schleper C."/>
            <person name="Guy L."/>
            <person name="Ettema T.J."/>
        </authorList>
    </citation>
    <scope>NUCLEOTIDE SEQUENCE</scope>
</reference>
<comment type="caution">
    <text evidence="1">The sequence shown here is derived from an EMBL/GenBank/DDBJ whole genome shotgun (WGS) entry which is preliminary data.</text>
</comment>
<organism evidence="1">
    <name type="scientific">marine sediment metagenome</name>
    <dbReference type="NCBI Taxonomy" id="412755"/>
    <lineage>
        <taxon>unclassified sequences</taxon>
        <taxon>metagenomes</taxon>
        <taxon>ecological metagenomes</taxon>
    </lineage>
</organism>
<dbReference type="AlphaFoldDB" id="A0A0F9EZ14"/>
<gene>
    <name evidence="1" type="ORF">LCGC14_2015820</name>
</gene>
<name>A0A0F9EZ14_9ZZZZ</name>